<dbReference type="SUPFAM" id="SSF54791">
    <property type="entry name" value="Eukaryotic type KH-domain (KH-domain type I)"/>
    <property type="match status" value="1"/>
</dbReference>
<keyword evidence="3" id="KW-0732">Signal</keyword>
<accession>A0AAD9IE72</accession>
<feature type="compositionally biased region" description="Pro residues" evidence="2">
    <location>
        <begin position="207"/>
        <end position="220"/>
    </location>
</feature>
<evidence type="ECO:0000313" key="6">
    <source>
        <dbReference type="Proteomes" id="UP001255856"/>
    </source>
</evidence>
<evidence type="ECO:0000256" key="1">
    <source>
        <dbReference type="PROSITE-ProRule" id="PRU00117"/>
    </source>
</evidence>
<dbReference type="Proteomes" id="UP001255856">
    <property type="component" value="Unassembled WGS sequence"/>
</dbReference>
<dbReference type="PROSITE" id="PS50084">
    <property type="entry name" value="KH_TYPE_1"/>
    <property type="match status" value="1"/>
</dbReference>
<name>A0AAD9IE72_PROWI</name>
<keyword evidence="1" id="KW-0694">RNA-binding</keyword>
<dbReference type="CDD" id="cd00105">
    <property type="entry name" value="KH-I"/>
    <property type="match status" value="1"/>
</dbReference>
<evidence type="ECO:0000256" key="2">
    <source>
        <dbReference type="SAM" id="MobiDB-lite"/>
    </source>
</evidence>
<comment type="caution">
    <text evidence="5">The sequence shown here is derived from an EMBL/GenBank/DDBJ whole genome shotgun (WGS) entry which is preliminary data.</text>
</comment>
<evidence type="ECO:0000259" key="4">
    <source>
        <dbReference type="Pfam" id="PF00013"/>
    </source>
</evidence>
<dbReference type="InterPro" id="IPR036612">
    <property type="entry name" value="KH_dom_type_1_sf"/>
</dbReference>
<feature type="region of interest" description="Disordered" evidence="2">
    <location>
        <begin position="102"/>
        <end position="155"/>
    </location>
</feature>
<organism evidence="5 6">
    <name type="scientific">Prototheca wickerhamii</name>
    <dbReference type="NCBI Taxonomy" id="3111"/>
    <lineage>
        <taxon>Eukaryota</taxon>
        <taxon>Viridiplantae</taxon>
        <taxon>Chlorophyta</taxon>
        <taxon>core chlorophytes</taxon>
        <taxon>Trebouxiophyceae</taxon>
        <taxon>Chlorellales</taxon>
        <taxon>Chlorellaceae</taxon>
        <taxon>Prototheca</taxon>
    </lineage>
</organism>
<evidence type="ECO:0000256" key="3">
    <source>
        <dbReference type="SAM" id="SignalP"/>
    </source>
</evidence>
<protein>
    <recommendedName>
        <fullName evidence="4">K Homology domain-containing protein</fullName>
    </recommendedName>
</protein>
<proteinExistence type="predicted"/>
<feature type="signal peptide" evidence="3">
    <location>
        <begin position="1"/>
        <end position="22"/>
    </location>
</feature>
<dbReference type="GO" id="GO:0003723">
    <property type="term" value="F:RNA binding"/>
    <property type="evidence" value="ECO:0007669"/>
    <property type="project" value="UniProtKB-UniRule"/>
</dbReference>
<sequence length="300" mass="31566">MLGIQLRITLLAAGFVIGPSGASIRDVCRVTSADIRSWTTVGDARCRRPTRTFRVEGAPVSVRAASTILTDAVERYKDLCEGAYAGQSVSRIQRVHGVEFAYQPPPRSQVPNAATLKGPASRRNRQQARQEEEGADGARAAPAPAREPRTPGATLSRSAVVAQLSQMLLPDVAPRRAPDALGDASALTAAAARSASCCSPRRAQSPFPRPRWTPTPPPPRPRATWTLLALLAAQQAQRAPAPLPAPPAADATAALAQQLLALQLLSASGQGLVPGLAEPAPEQAPGFDAWAPSSNAPRWM</sequence>
<feature type="region of interest" description="Disordered" evidence="2">
    <location>
        <begin position="276"/>
        <end position="300"/>
    </location>
</feature>
<evidence type="ECO:0000313" key="5">
    <source>
        <dbReference type="EMBL" id="KAK2076624.1"/>
    </source>
</evidence>
<feature type="region of interest" description="Disordered" evidence="2">
    <location>
        <begin position="193"/>
        <end position="220"/>
    </location>
</feature>
<feature type="domain" description="K Homology" evidence="4">
    <location>
        <begin position="12"/>
        <end position="68"/>
    </location>
</feature>
<keyword evidence="6" id="KW-1185">Reference proteome</keyword>
<dbReference type="InterPro" id="IPR004088">
    <property type="entry name" value="KH_dom_type_1"/>
</dbReference>
<dbReference type="AlphaFoldDB" id="A0AAD9IE72"/>
<feature type="chain" id="PRO_5042217272" description="K Homology domain-containing protein" evidence="3">
    <location>
        <begin position="23"/>
        <end position="300"/>
    </location>
</feature>
<dbReference type="EMBL" id="JASFZW010000009">
    <property type="protein sequence ID" value="KAK2076624.1"/>
    <property type="molecule type" value="Genomic_DNA"/>
</dbReference>
<gene>
    <name evidence="5" type="ORF">QBZ16_005384</name>
</gene>
<dbReference type="Gene3D" id="3.30.1370.10">
    <property type="entry name" value="K Homology domain, type 1"/>
    <property type="match status" value="1"/>
</dbReference>
<reference evidence="5" key="1">
    <citation type="submission" date="2021-01" db="EMBL/GenBank/DDBJ databases">
        <authorList>
            <person name="Eckstrom K.M.E."/>
        </authorList>
    </citation>
    <scope>NUCLEOTIDE SEQUENCE</scope>
    <source>
        <strain evidence="5">UVCC 0001</strain>
    </source>
</reference>
<feature type="compositionally biased region" description="Low complexity" evidence="2">
    <location>
        <begin position="193"/>
        <end position="206"/>
    </location>
</feature>
<dbReference type="Pfam" id="PF00013">
    <property type="entry name" value="KH_1"/>
    <property type="match status" value="1"/>
</dbReference>